<evidence type="ECO:0000313" key="9">
    <source>
        <dbReference type="Proteomes" id="UP000321533"/>
    </source>
</evidence>
<keyword evidence="3 5" id="KW-0862">Zinc</keyword>
<organism evidence="8 9">
    <name type="scientific">Panacibacter ginsenosidivorans</name>
    <dbReference type="NCBI Taxonomy" id="1813871"/>
    <lineage>
        <taxon>Bacteria</taxon>
        <taxon>Pseudomonadati</taxon>
        <taxon>Bacteroidota</taxon>
        <taxon>Chitinophagia</taxon>
        <taxon>Chitinophagales</taxon>
        <taxon>Chitinophagaceae</taxon>
        <taxon>Panacibacter</taxon>
    </lineage>
</organism>
<dbReference type="PANTHER" id="PTHR42683">
    <property type="entry name" value="ALDEHYDE REDUCTASE"/>
    <property type="match status" value="1"/>
</dbReference>
<reference evidence="8 9" key="1">
    <citation type="journal article" date="2016" name="Int. J. Syst. Evol. Microbiol.">
        <title>Panacibacter ginsenosidivorans gen. nov., sp. nov., with ginsenoside converting activity isolated from soil of a ginseng field.</title>
        <authorList>
            <person name="Siddiqi M.Z."/>
            <person name="Muhammad Shafi S."/>
            <person name="Choi K.D."/>
            <person name="Im W.T."/>
        </authorList>
    </citation>
    <scope>NUCLEOTIDE SEQUENCE [LARGE SCALE GENOMIC DNA]</scope>
    <source>
        <strain evidence="8 9">Gsoil1550</strain>
    </source>
</reference>
<evidence type="ECO:0000259" key="6">
    <source>
        <dbReference type="Pfam" id="PF00107"/>
    </source>
</evidence>
<dbReference type="InterPro" id="IPR047109">
    <property type="entry name" value="CAD-like"/>
</dbReference>
<dbReference type="Gene3D" id="3.90.180.10">
    <property type="entry name" value="Medium-chain alcohol dehydrogenases, catalytic domain"/>
    <property type="match status" value="1"/>
</dbReference>
<dbReference type="InterPro" id="IPR002328">
    <property type="entry name" value="ADH_Zn_CS"/>
</dbReference>
<dbReference type="Proteomes" id="UP000321533">
    <property type="component" value="Chromosome"/>
</dbReference>
<dbReference type="InterPro" id="IPR013149">
    <property type="entry name" value="ADH-like_C"/>
</dbReference>
<evidence type="ECO:0000256" key="1">
    <source>
        <dbReference type="ARBA" id="ARBA00001947"/>
    </source>
</evidence>
<evidence type="ECO:0000256" key="4">
    <source>
        <dbReference type="ARBA" id="ARBA00023002"/>
    </source>
</evidence>
<evidence type="ECO:0000259" key="7">
    <source>
        <dbReference type="Pfam" id="PF08240"/>
    </source>
</evidence>
<name>A0A5B8VFC6_9BACT</name>
<comment type="cofactor">
    <cofactor evidence="1 5">
        <name>Zn(2+)</name>
        <dbReference type="ChEBI" id="CHEBI:29105"/>
    </cofactor>
</comment>
<dbReference type="Pfam" id="PF00107">
    <property type="entry name" value="ADH_zinc_N"/>
    <property type="match status" value="1"/>
</dbReference>
<dbReference type="RefSeq" id="WP_147192875.1">
    <property type="nucleotide sequence ID" value="NZ_CP042435.1"/>
</dbReference>
<evidence type="ECO:0000313" key="8">
    <source>
        <dbReference type="EMBL" id="QEC69999.1"/>
    </source>
</evidence>
<dbReference type="GO" id="GO:0008270">
    <property type="term" value="F:zinc ion binding"/>
    <property type="evidence" value="ECO:0007669"/>
    <property type="project" value="InterPro"/>
</dbReference>
<keyword evidence="9" id="KW-1185">Reference proteome</keyword>
<dbReference type="InterPro" id="IPR011032">
    <property type="entry name" value="GroES-like_sf"/>
</dbReference>
<dbReference type="Pfam" id="PF08240">
    <property type="entry name" value="ADH_N"/>
    <property type="match status" value="1"/>
</dbReference>
<proteinExistence type="inferred from homology"/>
<dbReference type="Gene3D" id="3.40.50.720">
    <property type="entry name" value="NAD(P)-binding Rossmann-like Domain"/>
    <property type="match status" value="1"/>
</dbReference>
<keyword evidence="4" id="KW-0560">Oxidoreductase</keyword>
<evidence type="ECO:0000256" key="3">
    <source>
        <dbReference type="ARBA" id="ARBA00022833"/>
    </source>
</evidence>
<comment type="similarity">
    <text evidence="5">Belongs to the zinc-containing alcohol dehydrogenase family.</text>
</comment>
<dbReference type="SUPFAM" id="SSF51735">
    <property type="entry name" value="NAD(P)-binding Rossmann-fold domains"/>
    <property type="match status" value="1"/>
</dbReference>
<dbReference type="PROSITE" id="PS00059">
    <property type="entry name" value="ADH_ZINC"/>
    <property type="match status" value="1"/>
</dbReference>
<feature type="domain" description="Alcohol dehydrogenase-like N-terminal" evidence="7">
    <location>
        <begin position="27"/>
        <end position="146"/>
    </location>
</feature>
<dbReference type="GO" id="GO:0008106">
    <property type="term" value="F:alcohol dehydrogenase (NADP+) activity"/>
    <property type="evidence" value="ECO:0007669"/>
    <property type="project" value="UniProtKB-ARBA"/>
</dbReference>
<dbReference type="SUPFAM" id="SSF50129">
    <property type="entry name" value="GroES-like"/>
    <property type="match status" value="1"/>
</dbReference>
<evidence type="ECO:0000256" key="2">
    <source>
        <dbReference type="ARBA" id="ARBA00022723"/>
    </source>
</evidence>
<sequence length="349" mass="38335">MIPVNAYAAQSSTTPLAPFNFDRRDVGPHDVQVEILYCGVCHSDIHQVKDEWGGSLYPMVPGHEIVGKVVAVGNHVKKFKVGDTAGVGVLVDSCRVCKHCMQDLENYCVEGMTPTYNGKERDGKTLAQGGYSTQIVVDERYVLHVSDKLDLKAVAPLLCAGITTYSPLRYTGVTKGMKVGVIGLGGLGHMGLKFAASFGAEVSLLSTSKSKEADAKRLGAHNFILTKDPEQMKQYANYFDVILDTVSANHEYETYLDLLALNGKLIVVGLPPEASKLSAFKLLNNRRSIIGSMIGGMKETQEMLDYCAEHNIVADVEMINIDYINEAYERMIKNDVKYRFVIDIASLKK</sequence>
<evidence type="ECO:0000256" key="5">
    <source>
        <dbReference type="RuleBase" id="RU361277"/>
    </source>
</evidence>
<dbReference type="OrthoDB" id="9806940at2"/>
<gene>
    <name evidence="8" type="ORF">FRZ67_22855</name>
</gene>
<dbReference type="EMBL" id="CP042435">
    <property type="protein sequence ID" value="QEC69999.1"/>
    <property type="molecule type" value="Genomic_DNA"/>
</dbReference>
<dbReference type="FunFam" id="3.40.50.720:FF:000022">
    <property type="entry name" value="Cinnamyl alcohol dehydrogenase"/>
    <property type="match status" value="1"/>
</dbReference>
<keyword evidence="2 5" id="KW-0479">Metal-binding</keyword>
<dbReference type="InterPro" id="IPR036291">
    <property type="entry name" value="NAD(P)-bd_dom_sf"/>
</dbReference>
<dbReference type="CDD" id="cd05283">
    <property type="entry name" value="CAD1"/>
    <property type="match status" value="1"/>
</dbReference>
<accession>A0A5B8VFC6</accession>
<dbReference type="InterPro" id="IPR013154">
    <property type="entry name" value="ADH-like_N"/>
</dbReference>
<protein>
    <submittedName>
        <fullName evidence="8">NAD(P)-dependent alcohol dehydrogenase</fullName>
    </submittedName>
</protein>
<dbReference type="KEGG" id="pgin:FRZ67_22855"/>
<dbReference type="AlphaFoldDB" id="A0A5B8VFC6"/>
<feature type="domain" description="Alcohol dehydrogenase-like C-terminal" evidence="6">
    <location>
        <begin position="186"/>
        <end position="307"/>
    </location>
</feature>